<evidence type="ECO:0000259" key="3">
    <source>
        <dbReference type="Pfam" id="PF13600"/>
    </source>
</evidence>
<dbReference type="InterPro" id="IPR037291">
    <property type="entry name" value="DUF4139"/>
</dbReference>
<feature type="coiled-coil region" evidence="1">
    <location>
        <begin position="128"/>
        <end position="162"/>
    </location>
</feature>
<dbReference type="InterPro" id="IPR025554">
    <property type="entry name" value="DUF4140"/>
</dbReference>
<proteinExistence type="predicted"/>
<organism evidence="4 5">
    <name type="scientific">Galerina marginata (strain CBS 339.88)</name>
    <dbReference type="NCBI Taxonomy" id="685588"/>
    <lineage>
        <taxon>Eukaryota</taxon>
        <taxon>Fungi</taxon>
        <taxon>Dikarya</taxon>
        <taxon>Basidiomycota</taxon>
        <taxon>Agaricomycotina</taxon>
        <taxon>Agaricomycetes</taxon>
        <taxon>Agaricomycetidae</taxon>
        <taxon>Agaricales</taxon>
        <taxon>Agaricineae</taxon>
        <taxon>Strophariaceae</taxon>
        <taxon>Galerina</taxon>
    </lineage>
</organism>
<keyword evidence="1" id="KW-0175">Coiled coil</keyword>
<feature type="domain" description="DUF4140" evidence="3">
    <location>
        <begin position="35"/>
        <end position="150"/>
    </location>
</feature>
<keyword evidence="5" id="KW-1185">Reference proteome</keyword>
<feature type="domain" description="DUF4139" evidence="2">
    <location>
        <begin position="190"/>
        <end position="234"/>
    </location>
</feature>
<dbReference type="AlphaFoldDB" id="A0A067T5G9"/>
<dbReference type="InterPro" id="IPR011935">
    <property type="entry name" value="CHP02231"/>
</dbReference>
<evidence type="ECO:0000313" key="4">
    <source>
        <dbReference type="EMBL" id="KDR77582.1"/>
    </source>
</evidence>
<dbReference type="Pfam" id="PF13598">
    <property type="entry name" value="DUF4139"/>
    <property type="match status" value="1"/>
</dbReference>
<name>A0A067T5G9_GALM3</name>
<reference evidence="5" key="1">
    <citation type="journal article" date="2014" name="Proc. Natl. Acad. Sci. U.S.A.">
        <title>Extensive sampling of basidiomycete genomes demonstrates inadequacy of the white-rot/brown-rot paradigm for wood decay fungi.</title>
        <authorList>
            <person name="Riley R."/>
            <person name="Salamov A.A."/>
            <person name="Brown D.W."/>
            <person name="Nagy L.G."/>
            <person name="Floudas D."/>
            <person name="Held B.W."/>
            <person name="Levasseur A."/>
            <person name="Lombard V."/>
            <person name="Morin E."/>
            <person name="Otillar R."/>
            <person name="Lindquist E.A."/>
            <person name="Sun H."/>
            <person name="LaButti K.M."/>
            <person name="Schmutz J."/>
            <person name="Jabbour D."/>
            <person name="Luo H."/>
            <person name="Baker S.E."/>
            <person name="Pisabarro A.G."/>
            <person name="Walton J.D."/>
            <person name="Blanchette R.A."/>
            <person name="Henrissat B."/>
            <person name="Martin F."/>
            <person name="Cullen D."/>
            <person name="Hibbett D.S."/>
            <person name="Grigoriev I.V."/>
        </authorList>
    </citation>
    <scope>NUCLEOTIDE SEQUENCE [LARGE SCALE GENOMIC DNA]</scope>
    <source>
        <strain evidence="5">CBS 339.88</strain>
    </source>
</reference>
<dbReference type="EMBL" id="KL142376">
    <property type="protein sequence ID" value="KDR77582.1"/>
    <property type="molecule type" value="Genomic_DNA"/>
</dbReference>
<dbReference type="STRING" id="685588.A0A067T5G9"/>
<dbReference type="PANTHER" id="PTHR31005">
    <property type="entry name" value="DUF4139 DOMAIN-CONTAINING PROTEIN"/>
    <property type="match status" value="1"/>
</dbReference>
<evidence type="ECO:0000313" key="5">
    <source>
        <dbReference type="Proteomes" id="UP000027222"/>
    </source>
</evidence>
<dbReference type="Proteomes" id="UP000027222">
    <property type="component" value="Unassembled WGS sequence"/>
</dbReference>
<evidence type="ECO:0000259" key="2">
    <source>
        <dbReference type="Pfam" id="PF13598"/>
    </source>
</evidence>
<dbReference type="PANTHER" id="PTHR31005:SF8">
    <property type="entry name" value="DUF4139 DOMAIN-CONTAINING PROTEIN"/>
    <property type="match status" value="1"/>
</dbReference>
<dbReference type="OrthoDB" id="10068793at2759"/>
<evidence type="ECO:0008006" key="6">
    <source>
        <dbReference type="Google" id="ProtNLM"/>
    </source>
</evidence>
<dbReference type="Pfam" id="PF13600">
    <property type="entry name" value="DUF4140"/>
    <property type="match status" value="1"/>
</dbReference>
<accession>A0A067T5G9</accession>
<gene>
    <name evidence="4" type="ORF">GALMADRAFT_155438</name>
</gene>
<sequence>MTTSTLTSTDAAPPPAGPVNIIELVSVRDSKITGVSVYSNRAEITRLFNVSVKTGQNQLNIVGLPDGLDHESLRVEGRGAATILDVSISTFTPPPNPTTSPTLACLVSLRAYLSSLKALEVSKLREVVEEYDTTAGELDEKVTVLEDELEEIKKAIVEEKSKLAGPTGNARLNLKASIGVFADSEDEIQITLIYAVNNATWSARYDIRVDMHSKTSPVALVYKAGISQHTGEDWA</sequence>
<evidence type="ECO:0000256" key="1">
    <source>
        <dbReference type="SAM" id="Coils"/>
    </source>
</evidence>
<dbReference type="HOGENOM" id="CLU_1180293_0_0_1"/>
<protein>
    <recommendedName>
        <fullName evidence="6">DUF4140 domain-containing protein</fullName>
    </recommendedName>
</protein>